<dbReference type="AlphaFoldDB" id="A0A437GVT8"/>
<dbReference type="GO" id="GO:0046872">
    <property type="term" value="F:metal ion binding"/>
    <property type="evidence" value="ECO:0007669"/>
    <property type="project" value="UniProtKB-KW"/>
</dbReference>
<dbReference type="Pfam" id="PF02265">
    <property type="entry name" value="S1-P1_nuclease"/>
    <property type="match status" value="1"/>
</dbReference>
<dbReference type="GO" id="GO:0016788">
    <property type="term" value="F:hydrolase activity, acting on ester bonds"/>
    <property type="evidence" value="ECO:0007669"/>
    <property type="project" value="InterPro"/>
</dbReference>
<evidence type="ECO:0000256" key="7">
    <source>
        <dbReference type="SAM" id="SignalP"/>
    </source>
</evidence>
<keyword evidence="7" id="KW-0732">Signal</keyword>
<evidence type="ECO:0000256" key="3">
    <source>
        <dbReference type="ARBA" id="ARBA00022759"/>
    </source>
</evidence>
<dbReference type="GO" id="GO:0003676">
    <property type="term" value="F:nucleic acid binding"/>
    <property type="evidence" value="ECO:0007669"/>
    <property type="project" value="InterPro"/>
</dbReference>
<dbReference type="EMBL" id="RXOL01000005">
    <property type="protein sequence ID" value="RVQ65995.1"/>
    <property type="molecule type" value="Genomic_DNA"/>
</dbReference>
<evidence type="ECO:0000313" key="8">
    <source>
        <dbReference type="EMBL" id="RVQ65995.1"/>
    </source>
</evidence>
<name>A0A437GVT8_9SPHN</name>
<evidence type="ECO:0000256" key="6">
    <source>
        <dbReference type="ARBA" id="ARBA00023180"/>
    </source>
</evidence>
<evidence type="ECO:0000256" key="4">
    <source>
        <dbReference type="ARBA" id="ARBA00022801"/>
    </source>
</evidence>
<keyword evidence="3" id="KW-0255">Endonuclease</keyword>
<evidence type="ECO:0000256" key="2">
    <source>
        <dbReference type="ARBA" id="ARBA00022723"/>
    </source>
</evidence>
<reference evidence="8 9" key="1">
    <citation type="submission" date="2018-12" db="EMBL/GenBank/DDBJ databases">
        <title>Croceicoccus ponticola sp. nov., a lipolytic bacterium isolated from seawater.</title>
        <authorList>
            <person name="Yoon J.-H."/>
        </authorList>
    </citation>
    <scope>NUCLEOTIDE SEQUENCE [LARGE SCALE GENOMIC DNA]</scope>
    <source>
        <strain evidence="8 9">GM-16</strain>
    </source>
</reference>
<keyword evidence="9" id="KW-1185">Reference proteome</keyword>
<dbReference type="InterPro" id="IPR003154">
    <property type="entry name" value="S1/P1nuclease"/>
</dbReference>
<gene>
    <name evidence="8" type="ORF">EKN06_11615</name>
</gene>
<keyword evidence="5" id="KW-1015">Disulfide bond</keyword>
<dbReference type="SUPFAM" id="SSF48537">
    <property type="entry name" value="Phospholipase C/P1 nuclease"/>
    <property type="match status" value="1"/>
</dbReference>
<comment type="caution">
    <text evidence="8">The sequence shown here is derived from an EMBL/GenBank/DDBJ whole genome shotgun (WGS) entry which is preliminary data.</text>
</comment>
<dbReference type="OrthoDB" id="267579at2"/>
<dbReference type="GO" id="GO:0006308">
    <property type="term" value="P:DNA catabolic process"/>
    <property type="evidence" value="ECO:0007669"/>
    <property type="project" value="InterPro"/>
</dbReference>
<evidence type="ECO:0000256" key="5">
    <source>
        <dbReference type="ARBA" id="ARBA00023157"/>
    </source>
</evidence>
<evidence type="ECO:0000313" key="9">
    <source>
        <dbReference type="Proteomes" id="UP000283003"/>
    </source>
</evidence>
<sequence>MRNLVLAASASAAFVAMTAPAHAWGPSGHRVVGQIAADNVSGRTAAEIALILDDGETLAEASTWPDEQRSDPAAFWQKEAGAYHYVTLPDGKSYAEAGTPPQGDAISALARFTKVLKDDKASREDKALALRFVVHIVGDLHQPLHNGSGKDRGGNEFQVTYFGRSTNLHTVWDRELVASSDYSFSELAALLESRLTDKQKIAWWNADPLMWVGESVVIRDTIYPPADNRELGYEYVWKNWPIIEQRLTQGGIRLAAYLDATFAE</sequence>
<organism evidence="8 9">
    <name type="scientific">Croceicoccus ponticola</name>
    <dbReference type="NCBI Taxonomy" id="2217664"/>
    <lineage>
        <taxon>Bacteria</taxon>
        <taxon>Pseudomonadati</taxon>
        <taxon>Pseudomonadota</taxon>
        <taxon>Alphaproteobacteria</taxon>
        <taxon>Sphingomonadales</taxon>
        <taxon>Erythrobacteraceae</taxon>
        <taxon>Croceicoccus</taxon>
    </lineage>
</organism>
<dbReference type="CDD" id="cd11010">
    <property type="entry name" value="S1-P1_nuclease"/>
    <property type="match status" value="1"/>
</dbReference>
<keyword evidence="6" id="KW-0325">Glycoprotein</keyword>
<protein>
    <submittedName>
        <fullName evidence="8">S1/P1 Nuclease</fullName>
    </submittedName>
</protein>
<dbReference type="RefSeq" id="WP_127613097.1">
    <property type="nucleotide sequence ID" value="NZ_RXOL01000005.1"/>
</dbReference>
<keyword evidence="1" id="KW-0540">Nuclease</keyword>
<proteinExistence type="predicted"/>
<dbReference type="Proteomes" id="UP000283003">
    <property type="component" value="Unassembled WGS sequence"/>
</dbReference>
<feature type="signal peptide" evidence="7">
    <location>
        <begin position="1"/>
        <end position="23"/>
    </location>
</feature>
<dbReference type="Gene3D" id="1.10.575.10">
    <property type="entry name" value="P1 Nuclease"/>
    <property type="match status" value="1"/>
</dbReference>
<feature type="chain" id="PRO_5019044861" evidence="7">
    <location>
        <begin position="24"/>
        <end position="264"/>
    </location>
</feature>
<accession>A0A437GVT8</accession>
<dbReference type="InterPro" id="IPR008947">
    <property type="entry name" value="PLipase_C/P1_nuclease_dom_sf"/>
</dbReference>
<keyword evidence="2" id="KW-0479">Metal-binding</keyword>
<dbReference type="GO" id="GO:0004519">
    <property type="term" value="F:endonuclease activity"/>
    <property type="evidence" value="ECO:0007669"/>
    <property type="project" value="UniProtKB-KW"/>
</dbReference>
<dbReference type="PANTHER" id="PTHR33146:SF26">
    <property type="entry name" value="ENDONUCLEASE 4"/>
    <property type="match status" value="1"/>
</dbReference>
<evidence type="ECO:0000256" key="1">
    <source>
        <dbReference type="ARBA" id="ARBA00022722"/>
    </source>
</evidence>
<dbReference type="PANTHER" id="PTHR33146">
    <property type="entry name" value="ENDONUCLEASE 4"/>
    <property type="match status" value="1"/>
</dbReference>
<keyword evidence="4" id="KW-0378">Hydrolase</keyword>